<evidence type="ECO:0000256" key="3">
    <source>
        <dbReference type="ARBA" id="ARBA00009014"/>
    </source>
</evidence>
<keyword evidence="7 11" id="KW-0547">Nucleotide-binding</keyword>
<evidence type="ECO:0000313" key="13">
    <source>
        <dbReference type="EMBL" id="SNT33489.1"/>
    </source>
</evidence>
<sequence length="202" mass="22137">MRVAFFGGTFDPPHRGHVAIAQAAADAFELDRVLFAPAGRQPLKDGHATLDFGDRLALSTMACASDERFAASALDAPREDGQPNYTVDVLTELRRQMPDATIFNLVGADSFNDLGRWREPAELLRLAEWIVVSRPGHVLDEPEGYPLTAGQRARVHLLDAVHLDISATELRARLAAGELCDDLLTAPVAGFIRAHGFYRHEL</sequence>
<gene>
    <name evidence="11" type="primary">nadD</name>
    <name evidence="13" type="ORF">SAMN05421770_107262</name>
</gene>
<protein>
    <recommendedName>
        <fullName evidence="11">Probable nicotinate-nucleotide adenylyltransferase</fullName>
        <ecNumber evidence="11">2.7.7.18</ecNumber>
    </recommendedName>
    <alternativeName>
        <fullName evidence="11">Deamido-NAD(+) diphosphorylase</fullName>
    </alternativeName>
    <alternativeName>
        <fullName evidence="11">Deamido-NAD(+) pyrophosphorylase</fullName>
    </alternativeName>
    <alternativeName>
        <fullName evidence="11">Nicotinate mononucleotide adenylyltransferase</fullName>
        <shortName evidence="11">NaMN adenylyltransferase</shortName>
    </alternativeName>
</protein>
<name>A0A239LUV7_9BACT</name>
<evidence type="ECO:0000256" key="4">
    <source>
        <dbReference type="ARBA" id="ARBA00022642"/>
    </source>
</evidence>
<dbReference type="GO" id="GO:0004515">
    <property type="term" value="F:nicotinate-nucleotide adenylyltransferase activity"/>
    <property type="evidence" value="ECO:0007669"/>
    <property type="project" value="UniProtKB-UniRule"/>
</dbReference>
<keyword evidence="4 11" id="KW-0662">Pyridine nucleotide biosynthesis</keyword>
<dbReference type="InterPro" id="IPR004821">
    <property type="entry name" value="Cyt_trans-like"/>
</dbReference>
<dbReference type="NCBIfam" id="TIGR00482">
    <property type="entry name" value="nicotinate (nicotinamide) nucleotide adenylyltransferase"/>
    <property type="match status" value="1"/>
</dbReference>
<evidence type="ECO:0000259" key="12">
    <source>
        <dbReference type="Pfam" id="PF01467"/>
    </source>
</evidence>
<keyword evidence="14" id="KW-1185">Reference proteome</keyword>
<dbReference type="RefSeq" id="WP_089409866.1">
    <property type="nucleotide sequence ID" value="NZ_FZOU01000007.1"/>
</dbReference>
<comment type="pathway">
    <text evidence="2 11">Cofactor biosynthesis; NAD(+) biosynthesis; deamido-NAD(+) from nicotinate D-ribonucleotide: step 1/1.</text>
</comment>
<dbReference type="CDD" id="cd02165">
    <property type="entry name" value="NMNAT"/>
    <property type="match status" value="1"/>
</dbReference>
<dbReference type="PANTHER" id="PTHR39321:SF3">
    <property type="entry name" value="PHOSPHOPANTETHEINE ADENYLYLTRANSFERASE"/>
    <property type="match status" value="1"/>
</dbReference>
<reference evidence="13 14" key="1">
    <citation type="submission" date="2017-06" db="EMBL/GenBank/DDBJ databases">
        <authorList>
            <person name="Kim H.J."/>
            <person name="Triplett B.A."/>
        </authorList>
    </citation>
    <scope>NUCLEOTIDE SEQUENCE [LARGE SCALE GENOMIC DNA]</scope>
    <source>
        <strain evidence="13 14">DSM 18704</strain>
    </source>
</reference>
<evidence type="ECO:0000256" key="11">
    <source>
        <dbReference type="HAMAP-Rule" id="MF_00244"/>
    </source>
</evidence>
<evidence type="ECO:0000256" key="6">
    <source>
        <dbReference type="ARBA" id="ARBA00022695"/>
    </source>
</evidence>
<dbReference type="EMBL" id="FZOU01000007">
    <property type="protein sequence ID" value="SNT33489.1"/>
    <property type="molecule type" value="Genomic_DNA"/>
</dbReference>
<dbReference type="InterPro" id="IPR014729">
    <property type="entry name" value="Rossmann-like_a/b/a_fold"/>
</dbReference>
<dbReference type="Pfam" id="PF01467">
    <property type="entry name" value="CTP_transf_like"/>
    <property type="match status" value="1"/>
</dbReference>
<dbReference type="OrthoDB" id="5295945at2"/>
<dbReference type="GO" id="GO:0009435">
    <property type="term" value="P:NAD+ biosynthetic process"/>
    <property type="evidence" value="ECO:0007669"/>
    <property type="project" value="UniProtKB-UniRule"/>
</dbReference>
<comment type="similarity">
    <text evidence="3 11">Belongs to the NadD family.</text>
</comment>
<dbReference type="EC" id="2.7.7.18" evidence="11"/>
<keyword evidence="8 11" id="KW-0067">ATP-binding</keyword>
<evidence type="ECO:0000313" key="14">
    <source>
        <dbReference type="Proteomes" id="UP000198356"/>
    </source>
</evidence>
<organism evidence="13 14">
    <name type="scientific">Granulicella rosea</name>
    <dbReference type="NCBI Taxonomy" id="474952"/>
    <lineage>
        <taxon>Bacteria</taxon>
        <taxon>Pseudomonadati</taxon>
        <taxon>Acidobacteriota</taxon>
        <taxon>Terriglobia</taxon>
        <taxon>Terriglobales</taxon>
        <taxon>Acidobacteriaceae</taxon>
        <taxon>Granulicella</taxon>
    </lineage>
</organism>
<evidence type="ECO:0000256" key="9">
    <source>
        <dbReference type="ARBA" id="ARBA00023027"/>
    </source>
</evidence>
<proteinExistence type="inferred from homology"/>
<evidence type="ECO:0000256" key="5">
    <source>
        <dbReference type="ARBA" id="ARBA00022679"/>
    </source>
</evidence>
<keyword evidence="5 11" id="KW-0808">Transferase</keyword>
<evidence type="ECO:0000256" key="7">
    <source>
        <dbReference type="ARBA" id="ARBA00022741"/>
    </source>
</evidence>
<dbReference type="AlphaFoldDB" id="A0A239LUV7"/>
<feature type="domain" description="Cytidyltransferase-like" evidence="12">
    <location>
        <begin position="5"/>
        <end position="173"/>
    </location>
</feature>
<dbReference type="NCBIfam" id="NF000840">
    <property type="entry name" value="PRK00071.1-3"/>
    <property type="match status" value="1"/>
</dbReference>
<keyword evidence="6 11" id="KW-0548">Nucleotidyltransferase</keyword>
<accession>A0A239LUV7</accession>
<comment type="catalytic activity">
    <reaction evidence="10 11">
        <text>nicotinate beta-D-ribonucleotide + ATP + H(+) = deamido-NAD(+) + diphosphate</text>
        <dbReference type="Rhea" id="RHEA:22860"/>
        <dbReference type="ChEBI" id="CHEBI:15378"/>
        <dbReference type="ChEBI" id="CHEBI:30616"/>
        <dbReference type="ChEBI" id="CHEBI:33019"/>
        <dbReference type="ChEBI" id="CHEBI:57502"/>
        <dbReference type="ChEBI" id="CHEBI:58437"/>
        <dbReference type="EC" id="2.7.7.18"/>
    </reaction>
</comment>
<dbReference type="HAMAP" id="MF_00244">
    <property type="entry name" value="NaMN_adenylyltr"/>
    <property type="match status" value="1"/>
</dbReference>
<dbReference type="Gene3D" id="3.40.50.620">
    <property type="entry name" value="HUPs"/>
    <property type="match status" value="1"/>
</dbReference>
<keyword evidence="9 11" id="KW-0520">NAD</keyword>
<dbReference type="SUPFAM" id="SSF52374">
    <property type="entry name" value="Nucleotidylyl transferase"/>
    <property type="match status" value="1"/>
</dbReference>
<dbReference type="UniPathway" id="UPA00253">
    <property type="reaction ID" value="UER00332"/>
</dbReference>
<dbReference type="InterPro" id="IPR005248">
    <property type="entry name" value="NadD/NMNAT"/>
</dbReference>
<evidence type="ECO:0000256" key="2">
    <source>
        <dbReference type="ARBA" id="ARBA00005019"/>
    </source>
</evidence>
<dbReference type="GO" id="GO:0005524">
    <property type="term" value="F:ATP binding"/>
    <property type="evidence" value="ECO:0007669"/>
    <property type="project" value="UniProtKB-KW"/>
</dbReference>
<evidence type="ECO:0000256" key="1">
    <source>
        <dbReference type="ARBA" id="ARBA00002324"/>
    </source>
</evidence>
<dbReference type="Proteomes" id="UP000198356">
    <property type="component" value="Unassembled WGS sequence"/>
</dbReference>
<comment type="function">
    <text evidence="1 11">Catalyzes the reversible adenylation of nicotinate mononucleotide (NaMN) to nicotinic acid adenine dinucleotide (NaAD).</text>
</comment>
<evidence type="ECO:0000256" key="10">
    <source>
        <dbReference type="ARBA" id="ARBA00048721"/>
    </source>
</evidence>
<dbReference type="PANTHER" id="PTHR39321">
    <property type="entry name" value="NICOTINATE-NUCLEOTIDE ADENYLYLTRANSFERASE-RELATED"/>
    <property type="match status" value="1"/>
</dbReference>
<evidence type="ECO:0000256" key="8">
    <source>
        <dbReference type="ARBA" id="ARBA00022840"/>
    </source>
</evidence>